<accession>A0A8R1IKH5</accession>
<name>A0A8R1IKH5_CAEJA</name>
<dbReference type="AlphaFoldDB" id="A0A8R1IKH5"/>
<feature type="compositionally biased region" description="Polar residues" evidence="1">
    <location>
        <begin position="250"/>
        <end position="259"/>
    </location>
</feature>
<feature type="compositionally biased region" description="Basic and acidic residues" evidence="1">
    <location>
        <begin position="135"/>
        <end position="148"/>
    </location>
</feature>
<feature type="region of interest" description="Disordered" evidence="1">
    <location>
        <begin position="196"/>
        <end position="215"/>
    </location>
</feature>
<sequence length="276" mass="30848">MVSPKRVKLNFTSGMRKRPDPPSEENREELYPPTALARDGSSPWFIGKPRRKIIDSENLAGGTPSFSLRILPESPDNNQEQIVIEEEEEDDEVIETPPQKKGIGTGTGNGKTRPFIGEKSSLRLEEFPGFLKSCEKEKEKEKGKEKPKQLPTKGFDFGSDEKVMRIREKVCDFVDPTGERRNDPNFVKQMHENTLKGIETATNPNFKRKRAPAKNRATLQSTIGTIYPNFVTASGQDPHKSKFQAPLERSASNSSTQSIGARKPLVPELPKRASGT</sequence>
<feature type="region of interest" description="Disordered" evidence="1">
    <location>
        <begin position="1"/>
        <end position="43"/>
    </location>
</feature>
<organism evidence="2 3">
    <name type="scientific">Caenorhabditis japonica</name>
    <dbReference type="NCBI Taxonomy" id="281687"/>
    <lineage>
        <taxon>Eukaryota</taxon>
        <taxon>Metazoa</taxon>
        <taxon>Ecdysozoa</taxon>
        <taxon>Nematoda</taxon>
        <taxon>Chromadorea</taxon>
        <taxon>Rhabditida</taxon>
        <taxon>Rhabditina</taxon>
        <taxon>Rhabditomorpha</taxon>
        <taxon>Rhabditoidea</taxon>
        <taxon>Rhabditidae</taxon>
        <taxon>Peloderinae</taxon>
        <taxon>Caenorhabditis</taxon>
    </lineage>
</organism>
<proteinExistence type="predicted"/>
<feature type="region of interest" description="Disordered" evidence="1">
    <location>
        <begin position="56"/>
        <end position="119"/>
    </location>
</feature>
<feature type="compositionally biased region" description="Basic and acidic residues" evidence="1">
    <location>
        <begin position="17"/>
        <end position="30"/>
    </location>
</feature>
<protein>
    <submittedName>
        <fullName evidence="2">Uncharacterized protein</fullName>
    </submittedName>
</protein>
<keyword evidence="3" id="KW-1185">Reference proteome</keyword>
<reference evidence="3" key="1">
    <citation type="submission" date="2010-08" db="EMBL/GenBank/DDBJ databases">
        <authorList>
            <consortium name="Caenorhabditis japonica Sequencing Consortium"/>
            <person name="Wilson R.K."/>
        </authorList>
    </citation>
    <scope>NUCLEOTIDE SEQUENCE [LARGE SCALE GENOMIC DNA]</scope>
    <source>
        <strain evidence="3">DF5081</strain>
    </source>
</reference>
<dbReference type="Proteomes" id="UP000005237">
    <property type="component" value="Unassembled WGS sequence"/>
</dbReference>
<feature type="region of interest" description="Disordered" evidence="1">
    <location>
        <begin position="229"/>
        <end position="276"/>
    </location>
</feature>
<dbReference type="EnsemblMetazoa" id="CJA34776a.1">
    <property type="protein sequence ID" value="CJA34776a.1"/>
    <property type="gene ID" value="WBGene00210623"/>
</dbReference>
<evidence type="ECO:0000313" key="2">
    <source>
        <dbReference type="EnsemblMetazoa" id="CJA34776a.1"/>
    </source>
</evidence>
<feature type="region of interest" description="Disordered" evidence="1">
    <location>
        <begin position="135"/>
        <end position="157"/>
    </location>
</feature>
<feature type="compositionally biased region" description="Acidic residues" evidence="1">
    <location>
        <begin position="83"/>
        <end position="94"/>
    </location>
</feature>
<evidence type="ECO:0000313" key="3">
    <source>
        <dbReference type="Proteomes" id="UP000005237"/>
    </source>
</evidence>
<reference evidence="2" key="2">
    <citation type="submission" date="2022-06" db="UniProtKB">
        <authorList>
            <consortium name="EnsemblMetazoa"/>
        </authorList>
    </citation>
    <scope>IDENTIFICATION</scope>
    <source>
        <strain evidence="2">DF5081</strain>
    </source>
</reference>
<evidence type="ECO:0000256" key="1">
    <source>
        <dbReference type="SAM" id="MobiDB-lite"/>
    </source>
</evidence>